<dbReference type="PROSITE" id="PS50929">
    <property type="entry name" value="ABC_TM1F"/>
    <property type="match status" value="1"/>
</dbReference>
<dbReference type="FunFam" id="3.40.50.300:FF:000299">
    <property type="entry name" value="ABC transporter ATP-binding protein/permease"/>
    <property type="match status" value="1"/>
</dbReference>
<accession>A0A7K2IVE7</accession>
<protein>
    <submittedName>
        <fullName evidence="13">Thiol reductant ABC exporter subunit CydC</fullName>
    </submittedName>
</protein>
<feature type="transmembrane region" description="Helical" evidence="10">
    <location>
        <begin position="293"/>
        <end position="317"/>
    </location>
</feature>
<comment type="caution">
    <text evidence="13">The sequence shown here is derived from an EMBL/GenBank/DDBJ whole genome shotgun (WGS) entry which is preliminary data.</text>
</comment>
<dbReference type="GO" id="GO:0034040">
    <property type="term" value="F:ATPase-coupled lipid transmembrane transporter activity"/>
    <property type="evidence" value="ECO:0007669"/>
    <property type="project" value="TreeGrafter"/>
</dbReference>
<dbReference type="GO" id="GO:0016887">
    <property type="term" value="F:ATP hydrolysis activity"/>
    <property type="evidence" value="ECO:0007669"/>
    <property type="project" value="InterPro"/>
</dbReference>
<name>A0A7K2IVE7_9ACTN</name>
<feature type="transmembrane region" description="Helical" evidence="10">
    <location>
        <begin position="257"/>
        <end position="281"/>
    </location>
</feature>
<organism evidence="13 14">
    <name type="scientific">Nocardiopsis alba</name>
    <dbReference type="NCBI Taxonomy" id="53437"/>
    <lineage>
        <taxon>Bacteria</taxon>
        <taxon>Bacillati</taxon>
        <taxon>Actinomycetota</taxon>
        <taxon>Actinomycetes</taxon>
        <taxon>Streptosporangiales</taxon>
        <taxon>Nocardiopsidaceae</taxon>
        <taxon>Nocardiopsis</taxon>
    </lineage>
</organism>
<dbReference type="InterPro" id="IPR039421">
    <property type="entry name" value="Type_1_exporter"/>
</dbReference>
<evidence type="ECO:0000256" key="5">
    <source>
        <dbReference type="ARBA" id="ARBA00022741"/>
    </source>
</evidence>
<evidence type="ECO:0000313" key="13">
    <source>
        <dbReference type="EMBL" id="MYR33794.1"/>
    </source>
</evidence>
<dbReference type="PANTHER" id="PTHR24221">
    <property type="entry name" value="ATP-BINDING CASSETTE SUB-FAMILY B"/>
    <property type="match status" value="1"/>
</dbReference>
<feature type="domain" description="ABC transmembrane type-1" evidence="12">
    <location>
        <begin position="38"/>
        <end position="319"/>
    </location>
</feature>
<feature type="domain" description="ABC transporter" evidence="11">
    <location>
        <begin position="360"/>
        <end position="595"/>
    </location>
</feature>
<keyword evidence="5" id="KW-0547">Nucleotide-binding</keyword>
<dbReference type="Pfam" id="PF00005">
    <property type="entry name" value="ABC_tran"/>
    <property type="match status" value="1"/>
</dbReference>
<keyword evidence="6" id="KW-0067">ATP-binding</keyword>
<dbReference type="GO" id="GO:0005886">
    <property type="term" value="C:plasma membrane"/>
    <property type="evidence" value="ECO:0007669"/>
    <property type="project" value="UniProtKB-SubCell"/>
</dbReference>
<dbReference type="InterPro" id="IPR014223">
    <property type="entry name" value="ABC_CydC/D"/>
</dbReference>
<evidence type="ECO:0000256" key="8">
    <source>
        <dbReference type="ARBA" id="ARBA00023136"/>
    </source>
</evidence>
<dbReference type="PANTHER" id="PTHR24221:SF654">
    <property type="entry name" value="ATP-BINDING CASSETTE SUB-FAMILY B MEMBER 6"/>
    <property type="match status" value="1"/>
</dbReference>
<evidence type="ECO:0000256" key="1">
    <source>
        <dbReference type="ARBA" id="ARBA00004651"/>
    </source>
</evidence>
<dbReference type="Gene3D" id="3.40.50.300">
    <property type="entry name" value="P-loop containing nucleotide triphosphate hydrolases"/>
    <property type="match status" value="1"/>
</dbReference>
<dbReference type="GO" id="GO:0140359">
    <property type="term" value="F:ABC-type transporter activity"/>
    <property type="evidence" value="ECO:0007669"/>
    <property type="project" value="InterPro"/>
</dbReference>
<dbReference type="NCBIfam" id="TIGR02868">
    <property type="entry name" value="CydC"/>
    <property type="match status" value="1"/>
</dbReference>
<dbReference type="Proteomes" id="UP000467124">
    <property type="component" value="Unassembled WGS sequence"/>
</dbReference>
<evidence type="ECO:0000256" key="7">
    <source>
        <dbReference type="ARBA" id="ARBA00022989"/>
    </source>
</evidence>
<feature type="transmembrane region" description="Helical" evidence="10">
    <location>
        <begin position="179"/>
        <end position="197"/>
    </location>
</feature>
<feature type="transmembrane region" description="Helical" evidence="10">
    <location>
        <begin position="37"/>
        <end position="63"/>
    </location>
</feature>
<dbReference type="RefSeq" id="WP_161111309.1">
    <property type="nucleotide sequence ID" value="NZ_WWHY01000001.1"/>
</dbReference>
<evidence type="ECO:0000256" key="4">
    <source>
        <dbReference type="ARBA" id="ARBA00022692"/>
    </source>
</evidence>
<comment type="similarity">
    <text evidence="9">Belongs to the ABC transporter superfamily. Lipid exporter (TC 3.A.1.106) family.</text>
</comment>
<dbReference type="GO" id="GO:0034775">
    <property type="term" value="P:glutathione transmembrane transport"/>
    <property type="evidence" value="ECO:0007669"/>
    <property type="project" value="InterPro"/>
</dbReference>
<dbReference type="SMART" id="SM00382">
    <property type="entry name" value="AAA"/>
    <property type="match status" value="1"/>
</dbReference>
<evidence type="ECO:0000313" key="14">
    <source>
        <dbReference type="Proteomes" id="UP000467124"/>
    </source>
</evidence>
<dbReference type="GO" id="GO:0045454">
    <property type="term" value="P:cell redox homeostasis"/>
    <property type="evidence" value="ECO:0007669"/>
    <property type="project" value="InterPro"/>
</dbReference>
<dbReference type="SUPFAM" id="SSF90123">
    <property type="entry name" value="ABC transporter transmembrane region"/>
    <property type="match status" value="1"/>
</dbReference>
<dbReference type="InterPro" id="IPR003593">
    <property type="entry name" value="AAA+_ATPase"/>
</dbReference>
<keyword evidence="2" id="KW-0813">Transport</keyword>
<dbReference type="PROSITE" id="PS00211">
    <property type="entry name" value="ABC_TRANSPORTER_1"/>
    <property type="match status" value="1"/>
</dbReference>
<proteinExistence type="inferred from homology"/>
<dbReference type="Pfam" id="PF00664">
    <property type="entry name" value="ABC_membrane"/>
    <property type="match status" value="1"/>
</dbReference>
<dbReference type="InterPro" id="IPR011527">
    <property type="entry name" value="ABC1_TM_dom"/>
</dbReference>
<keyword evidence="3" id="KW-1003">Cell membrane</keyword>
<feature type="transmembrane region" description="Helical" evidence="10">
    <location>
        <begin position="155"/>
        <end position="173"/>
    </location>
</feature>
<dbReference type="SUPFAM" id="SSF52540">
    <property type="entry name" value="P-loop containing nucleoside triphosphate hydrolases"/>
    <property type="match status" value="1"/>
</dbReference>
<dbReference type="PROSITE" id="PS50893">
    <property type="entry name" value="ABC_TRANSPORTER_2"/>
    <property type="match status" value="1"/>
</dbReference>
<dbReference type="EMBL" id="WWHY01000001">
    <property type="protein sequence ID" value="MYR33794.1"/>
    <property type="molecule type" value="Genomic_DNA"/>
</dbReference>
<dbReference type="InterPro" id="IPR036640">
    <property type="entry name" value="ABC1_TM_sf"/>
</dbReference>
<dbReference type="Gene3D" id="1.20.1560.10">
    <property type="entry name" value="ABC transporter type 1, transmembrane domain"/>
    <property type="match status" value="1"/>
</dbReference>
<evidence type="ECO:0000256" key="2">
    <source>
        <dbReference type="ARBA" id="ARBA00022448"/>
    </source>
</evidence>
<feature type="transmembrane region" description="Helical" evidence="10">
    <location>
        <begin position="69"/>
        <end position="86"/>
    </location>
</feature>
<evidence type="ECO:0000259" key="11">
    <source>
        <dbReference type="PROSITE" id="PS50893"/>
    </source>
</evidence>
<reference evidence="13 14" key="1">
    <citation type="journal article" date="2019" name="Nat. Commun.">
        <title>The antimicrobial potential of Streptomyces from insect microbiomes.</title>
        <authorList>
            <person name="Chevrette M.G."/>
            <person name="Carlson C.M."/>
            <person name="Ortega H.E."/>
            <person name="Thomas C."/>
            <person name="Ananiev G.E."/>
            <person name="Barns K.J."/>
            <person name="Book A.J."/>
            <person name="Cagnazzo J."/>
            <person name="Carlos C."/>
            <person name="Flanigan W."/>
            <person name="Grubbs K.J."/>
            <person name="Horn H.A."/>
            <person name="Hoffmann F.M."/>
            <person name="Klassen J.L."/>
            <person name="Knack J.J."/>
            <person name="Lewin G.R."/>
            <person name="McDonald B.R."/>
            <person name="Muller L."/>
            <person name="Melo W.G.P."/>
            <person name="Pinto-Tomas A.A."/>
            <person name="Schmitz A."/>
            <person name="Wendt-Pienkowski E."/>
            <person name="Wildman S."/>
            <person name="Zhao M."/>
            <person name="Zhang F."/>
            <person name="Bugni T.S."/>
            <person name="Andes D.R."/>
            <person name="Pupo M.T."/>
            <person name="Currie C.R."/>
        </authorList>
    </citation>
    <scope>NUCLEOTIDE SEQUENCE [LARGE SCALE GENOMIC DNA]</scope>
    <source>
        <strain evidence="13 14">SID5840</strain>
    </source>
</reference>
<dbReference type="InterPro" id="IPR027417">
    <property type="entry name" value="P-loop_NTPase"/>
</dbReference>
<evidence type="ECO:0000256" key="6">
    <source>
        <dbReference type="ARBA" id="ARBA00022840"/>
    </source>
</evidence>
<dbReference type="InterPro" id="IPR003439">
    <property type="entry name" value="ABC_transporter-like_ATP-bd"/>
</dbReference>
<dbReference type="AlphaFoldDB" id="A0A7K2IVE7"/>
<dbReference type="GO" id="GO:0005524">
    <property type="term" value="F:ATP binding"/>
    <property type="evidence" value="ECO:0007669"/>
    <property type="project" value="UniProtKB-KW"/>
</dbReference>
<comment type="subcellular location">
    <subcellularLocation>
        <location evidence="1">Cell membrane</location>
        <topology evidence="1">Multi-pass membrane protein</topology>
    </subcellularLocation>
</comment>
<evidence type="ECO:0000256" key="10">
    <source>
        <dbReference type="SAM" id="Phobius"/>
    </source>
</evidence>
<evidence type="ECO:0000256" key="9">
    <source>
        <dbReference type="ARBA" id="ARBA00061644"/>
    </source>
</evidence>
<keyword evidence="8 10" id="KW-0472">Membrane</keyword>
<dbReference type="InterPro" id="IPR017871">
    <property type="entry name" value="ABC_transporter-like_CS"/>
</dbReference>
<keyword evidence="4 10" id="KW-0812">Transmembrane</keyword>
<gene>
    <name evidence="13" type="primary">cydC</name>
    <name evidence="13" type="ORF">GTW20_16410</name>
</gene>
<keyword evidence="7 10" id="KW-1133">Transmembrane helix</keyword>
<evidence type="ECO:0000256" key="3">
    <source>
        <dbReference type="ARBA" id="ARBA00022475"/>
    </source>
</evidence>
<evidence type="ECO:0000259" key="12">
    <source>
        <dbReference type="PROSITE" id="PS50929"/>
    </source>
</evidence>
<sequence length="595" mass="62809">MTGPSTPTDPLFVDERERRRDPLRRMIALARPRSARFALGVLLGAAATGSGVALLGVAAWMLATAADHPSITALSVAVVATRALGVSKGVSRYMERLVTHDAAFRTLAEVRVRVYERLARTEPFGRFRSGDLVSRLVNDTESTLDLLVRGLTPPLVSVVTGGATVLFLTVVYVPGGMLLAGGLLLAGLAVPLMAAALSRGPGRREARARGTLSTTLVDTLQGAPDLIAYGAMDRQVAKVEEADAELTRVARRDAATLGLSAGAHALITGLTVWGALFLGVLAVEDGSIDATALAVLVLTTLAAFEIVAPLPAVAARLGAIRESGARLFGVLDTPPAITVDEERERDGGTPVIDPDTEASVRIEGLRVRYGPDEPWALDGIDLEIPAGATVAVIGPSGAGKSTLASILLRFRDPDGGRVEVGGTDITDRPADEVRGVVSGVPQDPHVFASTLRENLRLARPGADDEELWEALRRARLAHDVEAMPRGLDTRVGSHGLGLSGGMRQRLALARAVLAAPRVLVLDEPTAHLDPDTRDAVVEDLLSAARGFSTLLITHDLTGLDRVDRIYVIRDGRVVQAGTHEELLAAEGWYRAVGVR</sequence>